<reference evidence="1" key="1">
    <citation type="submission" date="2019-08" db="EMBL/GenBank/DDBJ databases">
        <authorList>
            <person name="Kucharzyk K."/>
            <person name="Murdoch R.W."/>
            <person name="Higgins S."/>
            <person name="Loffler F."/>
        </authorList>
    </citation>
    <scope>NUCLEOTIDE SEQUENCE</scope>
</reference>
<proteinExistence type="predicted"/>
<comment type="caution">
    <text evidence="1">The sequence shown here is derived from an EMBL/GenBank/DDBJ whole genome shotgun (WGS) entry which is preliminary data.</text>
</comment>
<protein>
    <submittedName>
        <fullName evidence="1">Uncharacterized protein</fullName>
    </submittedName>
</protein>
<organism evidence="1">
    <name type="scientific">bioreactor metagenome</name>
    <dbReference type="NCBI Taxonomy" id="1076179"/>
    <lineage>
        <taxon>unclassified sequences</taxon>
        <taxon>metagenomes</taxon>
        <taxon>ecological metagenomes</taxon>
    </lineage>
</organism>
<sequence>MMQSGRRCTECGTWFTPRDDRQFACCAECQYSRKIRVARERYRRERKKAPPKELEQKPAQPTDWKAITRICAEHHISYGEAVRKGLI</sequence>
<evidence type="ECO:0000313" key="1">
    <source>
        <dbReference type="EMBL" id="MPN35133.1"/>
    </source>
</evidence>
<dbReference type="AlphaFoldDB" id="A0A645HHI8"/>
<accession>A0A645HHI8</accession>
<dbReference type="EMBL" id="VSSQ01088529">
    <property type="protein sequence ID" value="MPN35133.1"/>
    <property type="molecule type" value="Genomic_DNA"/>
</dbReference>
<name>A0A645HHI8_9ZZZZ</name>
<gene>
    <name evidence="1" type="ORF">SDC9_182628</name>
</gene>